<sequence length="101" mass="11864">MDLSQEDFEIIEDLSATNYGPDQIATYLSLDKLDFRKEWENPESKIRFHYDRGRLTADFEINQKLLENAKSGNITAAQIFEKNRERIAVENLKEQIYFGSE</sequence>
<dbReference type="RefSeq" id="WP_154916877.1">
    <property type="nucleotide sequence ID" value="NZ_VUOE01000001.1"/>
</dbReference>
<dbReference type="EMBL" id="VUOE01000001">
    <property type="protein sequence ID" value="KAA2218257.1"/>
    <property type="molecule type" value="Genomic_DNA"/>
</dbReference>
<accession>A0A5B2TUW0</accession>
<proteinExistence type="predicted"/>
<protein>
    <submittedName>
        <fullName evidence="1">Uncharacterized protein</fullName>
    </submittedName>
</protein>
<dbReference type="Proteomes" id="UP000323188">
    <property type="component" value="Unassembled WGS sequence"/>
</dbReference>
<name>A0A5B2TUW0_9FLAO</name>
<evidence type="ECO:0000313" key="1">
    <source>
        <dbReference type="EMBL" id="KAA2218257.1"/>
    </source>
</evidence>
<reference evidence="1 2" key="1">
    <citation type="submission" date="2019-09" db="EMBL/GenBank/DDBJ databases">
        <authorList>
            <person name="Khan S.A."/>
            <person name="Jeon C.O."/>
            <person name="Chun B.H."/>
            <person name="Jeong S.E."/>
        </authorList>
    </citation>
    <scope>NUCLEOTIDE SEQUENCE [LARGE SCALE GENOMIC DNA]</scope>
    <source>
        <strain evidence="1 2">KCTC 42508</strain>
    </source>
</reference>
<gene>
    <name evidence="1" type="ORF">F0361_01155</name>
</gene>
<evidence type="ECO:0000313" key="2">
    <source>
        <dbReference type="Proteomes" id="UP000323188"/>
    </source>
</evidence>
<organism evidence="1 2">
    <name type="scientific">Maribacter flavus</name>
    <dbReference type="NCBI Taxonomy" id="1658664"/>
    <lineage>
        <taxon>Bacteria</taxon>
        <taxon>Pseudomonadati</taxon>
        <taxon>Bacteroidota</taxon>
        <taxon>Flavobacteriia</taxon>
        <taxon>Flavobacteriales</taxon>
        <taxon>Flavobacteriaceae</taxon>
        <taxon>Maribacter</taxon>
    </lineage>
</organism>
<comment type="caution">
    <text evidence="1">The sequence shown here is derived from an EMBL/GenBank/DDBJ whole genome shotgun (WGS) entry which is preliminary data.</text>
</comment>
<dbReference type="AlphaFoldDB" id="A0A5B2TUW0"/>